<feature type="compositionally biased region" description="Basic residues" evidence="1">
    <location>
        <begin position="183"/>
        <end position="192"/>
    </location>
</feature>
<proteinExistence type="predicted"/>
<dbReference type="Proteomes" id="UP000777438">
    <property type="component" value="Unassembled WGS sequence"/>
</dbReference>
<feature type="compositionally biased region" description="Low complexity" evidence="1">
    <location>
        <begin position="163"/>
        <end position="182"/>
    </location>
</feature>
<dbReference type="AlphaFoldDB" id="A0A9P8W5Y2"/>
<gene>
    <name evidence="2" type="ORF">B0T10DRAFT_459731</name>
</gene>
<reference evidence="2 3" key="1">
    <citation type="journal article" date="2021" name="Nat. Commun.">
        <title>Genetic determinants of endophytism in the Arabidopsis root mycobiome.</title>
        <authorList>
            <person name="Mesny F."/>
            <person name="Miyauchi S."/>
            <person name="Thiergart T."/>
            <person name="Pickel B."/>
            <person name="Atanasova L."/>
            <person name="Karlsson M."/>
            <person name="Huettel B."/>
            <person name="Barry K.W."/>
            <person name="Haridas S."/>
            <person name="Chen C."/>
            <person name="Bauer D."/>
            <person name="Andreopoulos W."/>
            <person name="Pangilinan J."/>
            <person name="LaButti K."/>
            <person name="Riley R."/>
            <person name="Lipzen A."/>
            <person name="Clum A."/>
            <person name="Drula E."/>
            <person name="Henrissat B."/>
            <person name="Kohler A."/>
            <person name="Grigoriev I.V."/>
            <person name="Martin F.M."/>
            <person name="Hacquard S."/>
        </authorList>
    </citation>
    <scope>NUCLEOTIDE SEQUENCE [LARGE SCALE GENOMIC DNA]</scope>
    <source>
        <strain evidence="2 3">MPI-CAGE-CH-0241</strain>
    </source>
</reference>
<feature type="compositionally biased region" description="Basic and acidic residues" evidence="1">
    <location>
        <begin position="193"/>
        <end position="202"/>
    </location>
</feature>
<protein>
    <submittedName>
        <fullName evidence="2">Uncharacterized protein</fullName>
    </submittedName>
</protein>
<sequence length="306" mass="33823">MGTFSAAVASLLDTYSKCLSLLTTFRGSRSGGDADTNVPFANLQPSLLGTSLRSDQASIREAYSSRLSQNGARFEKGDGEFILSSCICKKKTRLPRASKNECLSSAASRSALKRIVRKLAAALAEVIRSLEGSESPAIDYNSLLALSHGSSLDAVRTIEDLSSRVSSKASTSSSSRRSVVSRGRPRSRRHHRQSGDKMEKRTTNKQSAAKSNSKRKKSKTKKSPSESSNRNRRRRRHPSSLSRHAGDGAVYEKRVSIFTISSDSTKLGEIRRRDSRPWIGSAKATYPLYAYPLDEGKRQKKWWKLF</sequence>
<comment type="caution">
    <text evidence="2">The sequence shown here is derived from an EMBL/GenBank/DDBJ whole genome shotgun (WGS) entry which is preliminary data.</text>
</comment>
<evidence type="ECO:0000313" key="2">
    <source>
        <dbReference type="EMBL" id="KAH6890008.1"/>
    </source>
</evidence>
<evidence type="ECO:0000313" key="3">
    <source>
        <dbReference type="Proteomes" id="UP000777438"/>
    </source>
</evidence>
<feature type="region of interest" description="Disordered" evidence="1">
    <location>
        <begin position="162"/>
        <end position="248"/>
    </location>
</feature>
<name>A0A9P8W5Y2_9HYPO</name>
<organism evidence="2 3">
    <name type="scientific">Thelonectria olida</name>
    <dbReference type="NCBI Taxonomy" id="1576542"/>
    <lineage>
        <taxon>Eukaryota</taxon>
        <taxon>Fungi</taxon>
        <taxon>Dikarya</taxon>
        <taxon>Ascomycota</taxon>
        <taxon>Pezizomycotina</taxon>
        <taxon>Sordariomycetes</taxon>
        <taxon>Hypocreomycetidae</taxon>
        <taxon>Hypocreales</taxon>
        <taxon>Nectriaceae</taxon>
        <taxon>Thelonectria</taxon>
    </lineage>
</organism>
<evidence type="ECO:0000256" key="1">
    <source>
        <dbReference type="SAM" id="MobiDB-lite"/>
    </source>
</evidence>
<accession>A0A9P8W5Y2</accession>
<keyword evidence="3" id="KW-1185">Reference proteome</keyword>
<dbReference type="EMBL" id="JAGPYM010000010">
    <property type="protein sequence ID" value="KAH6890008.1"/>
    <property type="molecule type" value="Genomic_DNA"/>
</dbReference>
<feature type="compositionally biased region" description="Basic residues" evidence="1">
    <location>
        <begin position="212"/>
        <end position="222"/>
    </location>
</feature>
<dbReference type="OrthoDB" id="5226911at2759"/>